<name>A0A507QIJ1_MONPU</name>
<evidence type="ECO:0000313" key="2">
    <source>
        <dbReference type="EMBL" id="TQB67633.1"/>
    </source>
</evidence>
<evidence type="ECO:0000313" key="3">
    <source>
        <dbReference type="Proteomes" id="UP000319663"/>
    </source>
</evidence>
<organism evidence="2 3">
    <name type="scientific">Monascus purpureus</name>
    <name type="common">Red mold</name>
    <name type="synonym">Monascus anka</name>
    <dbReference type="NCBI Taxonomy" id="5098"/>
    <lineage>
        <taxon>Eukaryota</taxon>
        <taxon>Fungi</taxon>
        <taxon>Dikarya</taxon>
        <taxon>Ascomycota</taxon>
        <taxon>Pezizomycotina</taxon>
        <taxon>Eurotiomycetes</taxon>
        <taxon>Eurotiomycetidae</taxon>
        <taxon>Eurotiales</taxon>
        <taxon>Aspergillaceae</taxon>
        <taxon>Monascus</taxon>
    </lineage>
</organism>
<proteinExistence type="predicted"/>
<dbReference type="EMBL" id="VIFY01000341">
    <property type="protein sequence ID" value="TQB67633.1"/>
    <property type="molecule type" value="Genomic_DNA"/>
</dbReference>
<accession>A0A507QIJ1</accession>
<dbReference type="Proteomes" id="UP000319663">
    <property type="component" value="Unassembled WGS sequence"/>
</dbReference>
<protein>
    <submittedName>
        <fullName evidence="2">Uncharacterized protein</fullName>
    </submittedName>
</protein>
<gene>
    <name evidence="2" type="ORF">MPDQ_005092</name>
</gene>
<reference evidence="2 3" key="1">
    <citation type="submission" date="2019-06" db="EMBL/GenBank/DDBJ databases">
        <title>Wine fermentation using esterase from Monascus purpureus.</title>
        <authorList>
            <person name="Geng C."/>
            <person name="Zhang Y."/>
        </authorList>
    </citation>
    <scope>NUCLEOTIDE SEQUENCE [LARGE SCALE GENOMIC DNA]</scope>
    <source>
        <strain evidence="2">HQ1</strain>
    </source>
</reference>
<feature type="region of interest" description="Disordered" evidence="1">
    <location>
        <begin position="131"/>
        <end position="150"/>
    </location>
</feature>
<keyword evidence="3" id="KW-1185">Reference proteome</keyword>
<evidence type="ECO:0000256" key="1">
    <source>
        <dbReference type="SAM" id="MobiDB-lite"/>
    </source>
</evidence>
<dbReference type="AlphaFoldDB" id="A0A507QIJ1"/>
<comment type="caution">
    <text evidence="2">The sequence shown here is derived from an EMBL/GenBank/DDBJ whole genome shotgun (WGS) entry which is preliminary data.</text>
</comment>
<sequence length="150" mass="16346">MAAIRRGIQATGTMRVEKFPKDVLSDLRVLQSLYSRPDPQVQSPDIAVRLSPVMTMNNLPDSPITGITKDLSGCHSQDSSNFVPSFILGPQFTSHDAMSRYAPAFQTKTPKSEWTPHYNTSTMSEMASVSTHTPALSGPSNSHTRPITGV</sequence>